<organism evidence="2 3">
    <name type="scientific">Fischerella thermalis CCMEE 5268</name>
    <dbReference type="NCBI Taxonomy" id="2019662"/>
    <lineage>
        <taxon>Bacteria</taxon>
        <taxon>Bacillati</taxon>
        <taxon>Cyanobacteriota</taxon>
        <taxon>Cyanophyceae</taxon>
        <taxon>Nostocales</taxon>
        <taxon>Hapalosiphonaceae</taxon>
        <taxon>Fischerella</taxon>
    </lineage>
</organism>
<protein>
    <submittedName>
        <fullName evidence="2">Uncharacterized protein</fullName>
    </submittedName>
</protein>
<dbReference type="GeneID" id="35798806"/>
<sequence>MDNSIQKQVKKWCQENGWTDLFVQKERFYAFPPSAVIPLPIPTEVMGKITRDVHRRNILFLIILFTQIVIILNTIFDLPFWLALLVVILLGIFMLLDELWSWLCVYKE</sequence>
<gene>
    <name evidence="2" type="ORF">CEN50_01840</name>
</gene>
<feature type="transmembrane region" description="Helical" evidence="1">
    <location>
        <begin position="82"/>
        <end position="105"/>
    </location>
</feature>
<keyword evidence="1" id="KW-0812">Transmembrane</keyword>
<evidence type="ECO:0000256" key="1">
    <source>
        <dbReference type="SAM" id="Phobius"/>
    </source>
</evidence>
<dbReference type="RefSeq" id="WP_016870989.1">
    <property type="nucleotide sequence ID" value="NZ_NMQA01000019.1"/>
</dbReference>
<dbReference type="AlphaFoldDB" id="A0A2N6KLQ9"/>
<keyword evidence="1" id="KW-0472">Membrane</keyword>
<accession>A0A2N6KLQ9</accession>
<dbReference type="EMBL" id="NMQA01000019">
    <property type="protein sequence ID" value="PMB00808.1"/>
    <property type="molecule type" value="Genomic_DNA"/>
</dbReference>
<evidence type="ECO:0000313" key="3">
    <source>
        <dbReference type="Proteomes" id="UP000235025"/>
    </source>
</evidence>
<feature type="transmembrane region" description="Helical" evidence="1">
    <location>
        <begin position="58"/>
        <end position="76"/>
    </location>
</feature>
<keyword evidence="1" id="KW-1133">Transmembrane helix</keyword>
<dbReference type="Proteomes" id="UP000235025">
    <property type="component" value="Unassembled WGS sequence"/>
</dbReference>
<comment type="caution">
    <text evidence="2">The sequence shown here is derived from an EMBL/GenBank/DDBJ whole genome shotgun (WGS) entry which is preliminary data.</text>
</comment>
<evidence type="ECO:0000313" key="2">
    <source>
        <dbReference type="EMBL" id="PMB00808.1"/>
    </source>
</evidence>
<proteinExistence type="predicted"/>
<name>A0A2N6KLQ9_9CYAN</name>
<reference evidence="2 3" key="1">
    <citation type="submission" date="2017-07" db="EMBL/GenBank/DDBJ databases">
        <title>Genomes of Fischerella (Mastigocladus) sp. strains.</title>
        <authorList>
            <person name="Miller S.R."/>
        </authorList>
    </citation>
    <scope>NUCLEOTIDE SEQUENCE [LARGE SCALE GENOMIC DNA]</scope>
    <source>
        <strain evidence="2 3">CCMEE 5268</strain>
    </source>
</reference>